<dbReference type="Proteomes" id="UP001589532">
    <property type="component" value="Unassembled WGS sequence"/>
</dbReference>
<dbReference type="Gene3D" id="3.90.1200.10">
    <property type="match status" value="1"/>
</dbReference>
<dbReference type="EMBL" id="JBHMBW010000021">
    <property type="protein sequence ID" value="MFB9626186.1"/>
    <property type="molecule type" value="Genomic_DNA"/>
</dbReference>
<proteinExistence type="predicted"/>
<name>A0ABV5S6M5_9ACTN</name>
<evidence type="ECO:0000259" key="1">
    <source>
        <dbReference type="Pfam" id="PF01636"/>
    </source>
</evidence>
<comment type="caution">
    <text evidence="2">The sequence shown here is derived from an EMBL/GenBank/DDBJ whole genome shotgun (WGS) entry which is preliminary data.</text>
</comment>
<reference evidence="2 3" key="1">
    <citation type="submission" date="2024-09" db="EMBL/GenBank/DDBJ databases">
        <authorList>
            <person name="Sun Q."/>
            <person name="Mori K."/>
        </authorList>
    </citation>
    <scope>NUCLEOTIDE SEQUENCE [LARGE SCALE GENOMIC DNA]</scope>
    <source>
        <strain evidence="2 3">JCM 3143</strain>
    </source>
</reference>
<feature type="domain" description="Aminoglycoside phosphotransferase" evidence="1">
    <location>
        <begin position="3"/>
        <end position="58"/>
    </location>
</feature>
<dbReference type="Pfam" id="PF01636">
    <property type="entry name" value="APH"/>
    <property type="match status" value="1"/>
</dbReference>
<dbReference type="RefSeq" id="WP_345003334.1">
    <property type="nucleotide sequence ID" value="NZ_BAAAXV010000012.1"/>
</dbReference>
<keyword evidence="3" id="KW-1185">Reference proteome</keyword>
<dbReference type="InterPro" id="IPR002575">
    <property type="entry name" value="Aminoglycoside_PTrfase"/>
</dbReference>
<evidence type="ECO:0000313" key="3">
    <source>
        <dbReference type="Proteomes" id="UP001589532"/>
    </source>
</evidence>
<dbReference type="InterPro" id="IPR011009">
    <property type="entry name" value="Kinase-like_dom_sf"/>
</dbReference>
<accession>A0ABV5S6M5</accession>
<gene>
    <name evidence="2" type="ORF">ACFFSA_24140</name>
</gene>
<protein>
    <submittedName>
        <fullName evidence="2">Phosphotransferase</fullName>
    </submittedName>
</protein>
<sequence length="136" mass="14986">MIVGHNDAAPYNAAWADGRLVGFFDWDFAAPVTPEWDLAFTAFAWVPLHARDVVTAEGFTAFADRPRRLRLFLDTYGWSGPVGQFIDIVRQRVSASAEGIRRVAAAGDPVYQNMMKHGVDAALETAVNELADFPDT</sequence>
<organism evidence="2 3">
    <name type="scientific">Nonomuraea helvata</name>
    <dbReference type="NCBI Taxonomy" id="37484"/>
    <lineage>
        <taxon>Bacteria</taxon>
        <taxon>Bacillati</taxon>
        <taxon>Actinomycetota</taxon>
        <taxon>Actinomycetes</taxon>
        <taxon>Streptosporangiales</taxon>
        <taxon>Streptosporangiaceae</taxon>
        <taxon>Nonomuraea</taxon>
    </lineage>
</organism>
<dbReference type="SUPFAM" id="SSF56112">
    <property type="entry name" value="Protein kinase-like (PK-like)"/>
    <property type="match status" value="1"/>
</dbReference>
<evidence type="ECO:0000313" key="2">
    <source>
        <dbReference type="EMBL" id="MFB9626186.1"/>
    </source>
</evidence>